<keyword evidence="10 17" id="KW-1133">Transmembrane helix</keyword>
<keyword evidence="14" id="KW-0407">Ion channel</keyword>
<reference evidence="20" key="1">
    <citation type="submission" date="2022-11" db="UniProtKB">
        <authorList>
            <consortium name="EnsemblMetazoa"/>
        </authorList>
    </citation>
    <scope>IDENTIFICATION</scope>
</reference>
<dbReference type="PANTHER" id="PTHR10217">
    <property type="entry name" value="VOLTAGE AND LIGAND GATED POTASSIUM CHANNEL"/>
    <property type="match status" value="1"/>
</dbReference>
<keyword evidence="21" id="KW-1185">Reference proteome</keyword>
<keyword evidence="2" id="KW-0813">Transport</keyword>
<dbReference type="InterPro" id="IPR014710">
    <property type="entry name" value="RmlC-like_jellyroll"/>
</dbReference>
<accession>A0A914BBI4</accession>
<keyword evidence="3" id="KW-0633">Potassium transport</keyword>
<dbReference type="GeneID" id="119741629"/>
<dbReference type="CDD" id="cd00038">
    <property type="entry name" value="CAP_ED"/>
    <property type="match status" value="1"/>
</dbReference>
<keyword evidence="4" id="KW-0597">Phosphoprotein</keyword>
<dbReference type="GO" id="GO:0042391">
    <property type="term" value="P:regulation of membrane potential"/>
    <property type="evidence" value="ECO:0007669"/>
    <property type="project" value="TreeGrafter"/>
</dbReference>
<dbReference type="Proteomes" id="UP000887568">
    <property type="component" value="Unplaced"/>
</dbReference>
<dbReference type="AlphaFoldDB" id="A0A914BBI4"/>
<evidence type="ECO:0000256" key="2">
    <source>
        <dbReference type="ARBA" id="ARBA00022448"/>
    </source>
</evidence>
<protein>
    <recommendedName>
        <fullName evidence="22">Potassium voltage-gated channel protein eag</fullName>
    </recommendedName>
</protein>
<organism evidence="20 21">
    <name type="scientific">Patiria miniata</name>
    <name type="common">Bat star</name>
    <name type="synonym">Asterina miniata</name>
    <dbReference type="NCBI Taxonomy" id="46514"/>
    <lineage>
        <taxon>Eukaryota</taxon>
        <taxon>Metazoa</taxon>
        <taxon>Echinodermata</taxon>
        <taxon>Eleutherozoa</taxon>
        <taxon>Asterozoa</taxon>
        <taxon>Asteroidea</taxon>
        <taxon>Valvatacea</taxon>
        <taxon>Valvatida</taxon>
        <taxon>Asterinidae</taxon>
        <taxon>Patiria</taxon>
    </lineage>
</organism>
<dbReference type="InterPro" id="IPR000595">
    <property type="entry name" value="cNMP-bd_dom"/>
</dbReference>
<dbReference type="SUPFAM" id="SSF51206">
    <property type="entry name" value="cAMP-binding domain-like"/>
    <property type="match status" value="1"/>
</dbReference>
<dbReference type="PANTHER" id="PTHR10217:SF435">
    <property type="entry name" value="POTASSIUM VOLTAGE-GATED CHANNEL PROTEIN EAG"/>
    <property type="match status" value="1"/>
</dbReference>
<evidence type="ECO:0000259" key="18">
    <source>
        <dbReference type="PROSITE" id="PS50042"/>
    </source>
</evidence>
<proteinExistence type="predicted"/>
<dbReference type="FunFam" id="2.60.120.10:FF:000009">
    <property type="entry name" value="Potassium voltage-gated channel subfamily H member 1"/>
    <property type="match status" value="1"/>
</dbReference>
<feature type="domain" description="Cyclic nucleotide-binding" evidence="18">
    <location>
        <begin position="526"/>
        <end position="603"/>
    </location>
</feature>
<dbReference type="GO" id="GO:0005249">
    <property type="term" value="F:voltage-gated potassium channel activity"/>
    <property type="evidence" value="ECO:0007669"/>
    <property type="project" value="InterPro"/>
</dbReference>
<dbReference type="InterPro" id="IPR018490">
    <property type="entry name" value="cNMP-bd_dom_sf"/>
</dbReference>
<evidence type="ECO:0000256" key="10">
    <source>
        <dbReference type="ARBA" id="ARBA00022989"/>
    </source>
</evidence>
<dbReference type="InterPro" id="IPR050818">
    <property type="entry name" value="KCNH_animal-type"/>
</dbReference>
<dbReference type="OrthoDB" id="447251at2759"/>
<evidence type="ECO:0000256" key="8">
    <source>
        <dbReference type="ARBA" id="ARBA00022882"/>
    </source>
</evidence>
<feature type="compositionally biased region" description="Low complexity" evidence="16">
    <location>
        <begin position="913"/>
        <end position="936"/>
    </location>
</feature>
<dbReference type="PRINTS" id="PR01463">
    <property type="entry name" value="EAGCHANLFMLY"/>
</dbReference>
<dbReference type="InterPro" id="IPR001610">
    <property type="entry name" value="PAC"/>
</dbReference>
<feature type="domain" description="PAC" evidence="19">
    <location>
        <begin position="42"/>
        <end position="94"/>
    </location>
</feature>
<evidence type="ECO:0000256" key="3">
    <source>
        <dbReference type="ARBA" id="ARBA00022538"/>
    </source>
</evidence>
<dbReference type="Gene3D" id="1.10.1200.260">
    <property type="match status" value="1"/>
</dbReference>
<name>A0A914BBI4_PATMI</name>
<dbReference type="PROSITE" id="PS50042">
    <property type="entry name" value="CNMP_BINDING_3"/>
    <property type="match status" value="1"/>
</dbReference>
<dbReference type="GO" id="GO:0008076">
    <property type="term" value="C:voltage-gated potassium channel complex"/>
    <property type="evidence" value="ECO:0007669"/>
    <property type="project" value="TreeGrafter"/>
</dbReference>
<evidence type="ECO:0000256" key="11">
    <source>
        <dbReference type="ARBA" id="ARBA00023065"/>
    </source>
</evidence>
<dbReference type="Pfam" id="PF13426">
    <property type="entry name" value="PAS_9"/>
    <property type="match status" value="1"/>
</dbReference>
<evidence type="ECO:0000256" key="4">
    <source>
        <dbReference type="ARBA" id="ARBA00022553"/>
    </source>
</evidence>
<feature type="compositionally biased region" description="Basic and acidic residues" evidence="16">
    <location>
        <begin position="639"/>
        <end position="648"/>
    </location>
</feature>
<sequence>MTGRTRADVMQKSSTCNFMYGDLTDKDTIKKVEKAFEEQTPVQVELVIYKRNRTPMWSLLQIAPIKNEKDQIVLFLCTFKDITSLKQPIEDETAKGLSRFARLARTVTRSKSVLVQVAQHLPNMKSEQSTQNQISQIAHMLILDAEVLPQYKREAPKTPPHIILHYCTFKTMWDWIILLLTFYTAVAVPFNVAFDTQTAKDYISMVVDGIVDIVFFIDVILNFHTTFVGPGGEVVSDPKVIRMNYLKSWFIIDLLSCLPYDVINAFQQQNQNLSTIFSALKVVRLLRLGRVVRKLDHYIEYGVAFLILLMLSYMLFAHWAACIWYSIGLSDADANNTNGWLAKLSKDVDIAYSYSAQGVFDPNSGPDVTMKYISSLYYTMSSFTSVGFGNIAANTVLEKVFTILMMVVGSLLYATIFGNVTTIFQQFTHNTARYHDMLNNVKEFMKLHQVDKGLSERVMDYVVSSWSISKGIDSEKVLSYCPKDMKADVCVHLNRSVFSEHAGFRLASEGCLRALAINFTMSHSAPGDLLIHVGESVDSLWFVVSGSLEVIQDDEVVAILGAGDVFGDCFWKDITLGQAAANVKALTYCDLHSIRRDDLMDVLNFYQAFANSFARNMVLTYNLRHRLVFRKVADVKREQAEAEKRKNEPPIPADHPVRKMLNKFRKLSDVPEKRTSAPGKDVEKGENDIGSLSVLARMKGPMLRRVPENNDSPGTGRNAKPGPPKEKLQKETAAPVQNAKPASKWGAFKKPNQLRKTESTDSGILRSESKLDEIGRHDSKEGTSSMSTSSTDQQLLTSLMEIKLELKEEIEHLSVKMNRLDEQIGDIIKFFSPESSPYSSNVPSSNSSRVSSMNEVAIASPQKSPITVKVREHADNSTRPSPPTSGSGSKSKTGSGSSGTSSDKKRSGDRRNSNGSRSSTGSRHSSSSETRRTGTPTSPPDTRGPPPVESTNILALLDPDLQRESFTDIESPPSPDAHVPQF</sequence>
<dbReference type="SUPFAM" id="SSF81324">
    <property type="entry name" value="Voltage-gated potassium channels"/>
    <property type="match status" value="1"/>
</dbReference>
<keyword evidence="9" id="KW-0630">Potassium</keyword>
<feature type="region of interest" description="Disordered" evidence="16">
    <location>
        <begin position="639"/>
        <end position="658"/>
    </location>
</feature>
<evidence type="ECO:0000256" key="13">
    <source>
        <dbReference type="ARBA" id="ARBA00023180"/>
    </source>
</evidence>
<evidence type="ECO:0000256" key="15">
    <source>
        <dbReference type="ARBA" id="ARBA00034430"/>
    </source>
</evidence>
<feature type="compositionally biased region" description="Low complexity" evidence="16">
    <location>
        <begin position="832"/>
        <end position="856"/>
    </location>
</feature>
<feature type="compositionally biased region" description="Low complexity" evidence="16">
    <location>
        <begin position="783"/>
        <end position="794"/>
    </location>
</feature>
<dbReference type="OMA" id="PMNKTET"/>
<keyword evidence="11" id="KW-0406">Ion transport</keyword>
<evidence type="ECO:0000256" key="17">
    <source>
        <dbReference type="SAM" id="Phobius"/>
    </source>
</evidence>
<evidence type="ECO:0000256" key="16">
    <source>
        <dbReference type="SAM" id="MobiDB-lite"/>
    </source>
</evidence>
<feature type="compositionally biased region" description="Pro residues" evidence="16">
    <location>
        <begin position="937"/>
        <end position="948"/>
    </location>
</feature>
<evidence type="ECO:0000256" key="9">
    <source>
        <dbReference type="ARBA" id="ARBA00022958"/>
    </source>
</evidence>
<keyword evidence="13" id="KW-0325">Glycoprotein</keyword>
<dbReference type="Pfam" id="PF00520">
    <property type="entry name" value="Ion_trans"/>
    <property type="match status" value="1"/>
</dbReference>
<dbReference type="Gene3D" id="2.60.120.10">
    <property type="entry name" value="Jelly Rolls"/>
    <property type="match status" value="1"/>
</dbReference>
<dbReference type="SMART" id="SM00086">
    <property type="entry name" value="PAC"/>
    <property type="match status" value="1"/>
</dbReference>
<comment type="subcellular location">
    <subcellularLocation>
        <location evidence="1">Membrane</location>
        <topology evidence="1">Multi-pass membrane protein</topology>
    </subcellularLocation>
</comment>
<feature type="compositionally biased region" description="Low complexity" evidence="16">
    <location>
        <begin position="884"/>
        <end position="901"/>
    </location>
</feature>
<feature type="transmembrane region" description="Helical" evidence="17">
    <location>
        <begin position="375"/>
        <end position="393"/>
    </location>
</feature>
<dbReference type="InterPro" id="IPR003949">
    <property type="entry name" value="K_chnl_volt-dep_EAG"/>
</dbReference>
<feature type="compositionally biased region" description="Basic and acidic residues" evidence="16">
    <location>
        <begin position="902"/>
        <end position="912"/>
    </location>
</feature>
<dbReference type="Pfam" id="PF00027">
    <property type="entry name" value="cNMP_binding"/>
    <property type="match status" value="1"/>
</dbReference>
<evidence type="ECO:0000256" key="6">
    <source>
        <dbReference type="ARBA" id="ARBA00022826"/>
    </source>
</evidence>
<feature type="region of interest" description="Disordered" evidence="16">
    <location>
        <begin position="831"/>
        <end position="982"/>
    </location>
</feature>
<dbReference type="SMART" id="SM00100">
    <property type="entry name" value="cNMP"/>
    <property type="match status" value="1"/>
</dbReference>
<dbReference type="RefSeq" id="XP_038073384.1">
    <property type="nucleotide sequence ID" value="XM_038217456.1"/>
</dbReference>
<evidence type="ECO:0000256" key="1">
    <source>
        <dbReference type="ARBA" id="ARBA00004141"/>
    </source>
</evidence>
<dbReference type="Gene3D" id="1.10.287.70">
    <property type="match status" value="1"/>
</dbReference>
<feature type="compositionally biased region" description="Basic and acidic residues" evidence="16">
    <location>
        <begin position="666"/>
        <end position="687"/>
    </location>
</feature>
<comment type="catalytic activity">
    <reaction evidence="15">
        <text>K(+)(in) = K(+)(out)</text>
        <dbReference type="Rhea" id="RHEA:29463"/>
        <dbReference type="ChEBI" id="CHEBI:29103"/>
    </reaction>
</comment>
<dbReference type="InterPro" id="IPR000700">
    <property type="entry name" value="PAS-assoc_C"/>
</dbReference>
<dbReference type="FunFam" id="1.10.1200.260:FF:000003">
    <property type="entry name" value="Potassium voltage-gated channel subfamily H member 1"/>
    <property type="match status" value="1"/>
</dbReference>
<keyword evidence="6" id="KW-0631">Potassium channel</keyword>
<evidence type="ECO:0000313" key="21">
    <source>
        <dbReference type="Proteomes" id="UP000887568"/>
    </source>
</evidence>
<dbReference type="InterPro" id="IPR035965">
    <property type="entry name" value="PAS-like_dom_sf"/>
</dbReference>
<dbReference type="InterPro" id="IPR000014">
    <property type="entry name" value="PAS"/>
</dbReference>
<feature type="region of interest" description="Disordered" evidence="16">
    <location>
        <begin position="664"/>
        <end position="794"/>
    </location>
</feature>
<evidence type="ECO:0000256" key="12">
    <source>
        <dbReference type="ARBA" id="ARBA00023136"/>
    </source>
</evidence>
<keyword evidence="7" id="KW-0112">Calmodulin-binding</keyword>
<evidence type="ECO:0008006" key="22">
    <source>
        <dbReference type="Google" id="ProtNLM"/>
    </source>
</evidence>
<dbReference type="InterPro" id="IPR005821">
    <property type="entry name" value="Ion_trans_dom"/>
</dbReference>
<dbReference type="PROSITE" id="PS50113">
    <property type="entry name" value="PAC"/>
    <property type="match status" value="1"/>
</dbReference>
<dbReference type="Gene3D" id="3.30.450.20">
    <property type="entry name" value="PAS domain"/>
    <property type="match status" value="1"/>
</dbReference>
<evidence type="ECO:0000256" key="7">
    <source>
        <dbReference type="ARBA" id="ARBA00022860"/>
    </source>
</evidence>
<feature type="compositionally biased region" description="Basic and acidic residues" evidence="16">
    <location>
        <begin position="767"/>
        <end position="781"/>
    </location>
</feature>
<feature type="transmembrane region" description="Helical" evidence="17">
    <location>
        <begin position="400"/>
        <end position="420"/>
    </location>
</feature>
<dbReference type="GO" id="GO:0005516">
    <property type="term" value="F:calmodulin binding"/>
    <property type="evidence" value="ECO:0007669"/>
    <property type="project" value="UniProtKB-KW"/>
</dbReference>
<evidence type="ECO:0000256" key="14">
    <source>
        <dbReference type="ARBA" id="ARBA00023303"/>
    </source>
</evidence>
<feature type="transmembrane region" description="Helical" evidence="17">
    <location>
        <begin position="172"/>
        <end position="190"/>
    </location>
</feature>
<dbReference type="InterPro" id="IPR003938">
    <property type="entry name" value="K_chnl_volt-dep_EAG/ELK/ERG"/>
</dbReference>
<keyword evidence="5 17" id="KW-0812">Transmembrane</keyword>
<keyword evidence="12 17" id="KW-0472">Membrane</keyword>
<evidence type="ECO:0000313" key="20">
    <source>
        <dbReference type="EnsemblMetazoa" id="XP_038073384.1"/>
    </source>
</evidence>
<evidence type="ECO:0000259" key="19">
    <source>
        <dbReference type="PROSITE" id="PS50113"/>
    </source>
</evidence>
<dbReference type="SUPFAM" id="SSF55785">
    <property type="entry name" value="PYP-like sensor domain (PAS domain)"/>
    <property type="match status" value="1"/>
</dbReference>
<dbReference type="EnsemblMetazoa" id="XM_038217456.1">
    <property type="protein sequence ID" value="XP_038073384.1"/>
    <property type="gene ID" value="LOC119741629"/>
</dbReference>
<evidence type="ECO:0000256" key="5">
    <source>
        <dbReference type="ARBA" id="ARBA00022692"/>
    </source>
</evidence>
<dbReference type="PRINTS" id="PR01464">
    <property type="entry name" value="EAGCHANNEL"/>
</dbReference>
<feature type="transmembrane region" description="Helical" evidence="17">
    <location>
        <begin position="303"/>
        <end position="327"/>
    </location>
</feature>
<dbReference type="FunFam" id="1.10.287.70:FF:000035">
    <property type="entry name" value="Potassium voltage-gated channel, subfamily H (Eag-related), member 1"/>
    <property type="match status" value="1"/>
</dbReference>
<keyword evidence="8" id="KW-0851">Voltage-gated channel</keyword>